<keyword evidence="11 14" id="KW-0472">Membrane</keyword>
<evidence type="ECO:0000256" key="17">
    <source>
        <dbReference type="SAM" id="SignalP"/>
    </source>
</evidence>
<feature type="short sequence motif" description="TonB C-terminal box" evidence="15">
    <location>
        <begin position="672"/>
        <end position="689"/>
    </location>
</feature>
<dbReference type="Proteomes" id="UP000190064">
    <property type="component" value="Unassembled WGS sequence"/>
</dbReference>
<gene>
    <name evidence="20" type="ORF">BTA35_0213000</name>
</gene>
<dbReference type="STRING" id="966.BTA35_0213000"/>
<evidence type="ECO:0000313" key="21">
    <source>
        <dbReference type="Proteomes" id="UP000190064"/>
    </source>
</evidence>
<keyword evidence="21" id="KW-1185">Reference proteome</keyword>
<dbReference type="InterPro" id="IPR010105">
    <property type="entry name" value="TonB_sidphr_rcpt"/>
</dbReference>
<dbReference type="InterPro" id="IPR010917">
    <property type="entry name" value="TonB_rcpt_CS"/>
</dbReference>
<evidence type="ECO:0000259" key="19">
    <source>
        <dbReference type="Pfam" id="PF07715"/>
    </source>
</evidence>
<evidence type="ECO:0000256" key="7">
    <source>
        <dbReference type="ARBA" id="ARBA00022729"/>
    </source>
</evidence>
<evidence type="ECO:0000313" key="20">
    <source>
        <dbReference type="EMBL" id="OOV86547.1"/>
    </source>
</evidence>
<comment type="similarity">
    <text evidence="2 14 16">Belongs to the TonB-dependent receptor family.</text>
</comment>
<keyword evidence="12 20" id="KW-0675">Receptor</keyword>
<evidence type="ECO:0000256" key="4">
    <source>
        <dbReference type="ARBA" id="ARBA00022452"/>
    </source>
</evidence>
<dbReference type="Pfam" id="PF07715">
    <property type="entry name" value="Plug"/>
    <property type="match status" value="1"/>
</dbReference>
<dbReference type="GO" id="GO:0015891">
    <property type="term" value="P:siderophore transport"/>
    <property type="evidence" value="ECO:0007669"/>
    <property type="project" value="InterPro"/>
</dbReference>
<evidence type="ECO:0000256" key="1">
    <source>
        <dbReference type="ARBA" id="ARBA00004571"/>
    </source>
</evidence>
<evidence type="ECO:0000256" key="6">
    <source>
        <dbReference type="ARBA" id="ARBA00022692"/>
    </source>
</evidence>
<keyword evidence="7 17" id="KW-0732">Signal</keyword>
<keyword evidence="10 16" id="KW-0798">TonB box</keyword>
<proteinExistence type="inferred from homology"/>
<evidence type="ECO:0000259" key="18">
    <source>
        <dbReference type="Pfam" id="PF00593"/>
    </source>
</evidence>
<feature type="chain" id="PRO_5013363666" evidence="17">
    <location>
        <begin position="30"/>
        <end position="689"/>
    </location>
</feature>
<dbReference type="InterPro" id="IPR012910">
    <property type="entry name" value="Plug_dom"/>
</dbReference>
<comment type="caution">
    <text evidence="20">The sequence shown here is derived from an EMBL/GenBank/DDBJ whole genome shotgun (WGS) entry which is preliminary data.</text>
</comment>
<dbReference type="GO" id="GO:0038023">
    <property type="term" value="F:signaling receptor activity"/>
    <property type="evidence" value="ECO:0007669"/>
    <property type="project" value="InterPro"/>
</dbReference>
<evidence type="ECO:0000256" key="9">
    <source>
        <dbReference type="ARBA" id="ARBA00023065"/>
    </source>
</evidence>
<dbReference type="EMBL" id="MTSD02000006">
    <property type="protein sequence ID" value="OOV86547.1"/>
    <property type="molecule type" value="Genomic_DNA"/>
</dbReference>
<name>A0A1T1HA02_OCELI</name>
<dbReference type="GO" id="GO:0015343">
    <property type="term" value="F:siderophore-iron transmembrane transporter activity"/>
    <property type="evidence" value="ECO:0007669"/>
    <property type="project" value="InterPro"/>
</dbReference>
<keyword evidence="5" id="KW-0410">Iron transport</keyword>
<evidence type="ECO:0000256" key="14">
    <source>
        <dbReference type="PROSITE-ProRule" id="PRU01360"/>
    </source>
</evidence>
<accession>A0A1T1HA02</accession>
<dbReference type="GO" id="GO:0009279">
    <property type="term" value="C:cell outer membrane"/>
    <property type="evidence" value="ECO:0007669"/>
    <property type="project" value="UniProtKB-SubCell"/>
</dbReference>
<evidence type="ECO:0000256" key="13">
    <source>
        <dbReference type="ARBA" id="ARBA00023237"/>
    </source>
</evidence>
<evidence type="ECO:0000256" key="2">
    <source>
        <dbReference type="ARBA" id="ARBA00009810"/>
    </source>
</evidence>
<keyword evidence="3 14" id="KW-0813">Transport</keyword>
<dbReference type="NCBIfam" id="TIGR01783">
    <property type="entry name" value="TonB-siderophor"/>
    <property type="match status" value="1"/>
</dbReference>
<dbReference type="InterPro" id="IPR037066">
    <property type="entry name" value="Plug_dom_sf"/>
</dbReference>
<keyword evidence="6 14" id="KW-0812">Transmembrane</keyword>
<protein>
    <submittedName>
        <fullName evidence="20">TonB-dependent siderophore receptor</fullName>
    </submittedName>
</protein>
<organism evidence="20 21">
    <name type="scientific">Oceanospirillum linum</name>
    <dbReference type="NCBI Taxonomy" id="966"/>
    <lineage>
        <taxon>Bacteria</taxon>
        <taxon>Pseudomonadati</taxon>
        <taxon>Pseudomonadota</taxon>
        <taxon>Gammaproteobacteria</taxon>
        <taxon>Oceanospirillales</taxon>
        <taxon>Oceanospirillaceae</taxon>
        <taxon>Oceanospirillum</taxon>
    </lineage>
</organism>
<evidence type="ECO:0000256" key="5">
    <source>
        <dbReference type="ARBA" id="ARBA00022496"/>
    </source>
</evidence>
<evidence type="ECO:0000256" key="16">
    <source>
        <dbReference type="RuleBase" id="RU003357"/>
    </source>
</evidence>
<keyword evidence="9" id="KW-0406">Ion transport</keyword>
<dbReference type="Pfam" id="PF00593">
    <property type="entry name" value="TonB_dep_Rec_b-barrel"/>
    <property type="match status" value="1"/>
</dbReference>
<keyword evidence="13 14" id="KW-0998">Cell outer membrane</keyword>
<dbReference type="SUPFAM" id="SSF56935">
    <property type="entry name" value="Porins"/>
    <property type="match status" value="1"/>
</dbReference>
<dbReference type="Gene3D" id="2.170.130.10">
    <property type="entry name" value="TonB-dependent receptor, plug domain"/>
    <property type="match status" value="1"/>
</dbReference>
<sequence length="689" mass="75965">MKRSFAPRFQRTALYTGCLIASLASTTQASETLAPLVITSDWLGNASKEEVKVYPGSRDLVSKEELHERGALNIEDALRNTPGIQVLDETGTGILPNISVRGMNPLRSERVQFLVDGYPIAIGPYTNVGVSLFPVTFPSIESIDVVRGGAAVHYGPNNLGGVINLHTREIPQELSQTIREQITISEDSGNLLNDFYYRAGGAVNEDLAMQVQVNAQSGEGAREHSDTDVKNLILDARYTPSMNHEISAQLQYYDVDAELPGALSPSAYKNDITQSQRPYDDYNADMQRGTLAWTYTPSDSLELQWRNFAHSADRTFFFGQRLGTDDHWADPALDSTHIADSPRLFKVFGTEPRLTLHKDNHAITLGARYMSETVDFDVNRQELATGSTSNVRDWHFETKAWAAYVSDTITLMQGDLAITPGIRFETVKTDYEDGISGSKNENNVSEWLPGLTVGYQATQKLFIFSNAQRSLVPVQTAQVTKDGEVDNELAWNYELGARVQATRDLAAGITLFRIDHEDLIQYDKPSDSYINLGKARSQGIELTGDWQASQQFKVGISYSYLDTEQLSGDNKGNEFPNAPKHKVGAEAVYQQNQWQGSLTASHVNASYSDAANTESETSNGSAGKLPAYTLVNARIARDIDLGTSTDLELALSINNLLDEDYYFRGADVSPVGRIPGSGRAFIVSTQLDF</sequence>
<feature type="domain" description="TonB-dependent receptor-like beta-barrel" evidence="18">
    <location>
        <begin position="248"/>
        <end position="656"/>
    </location>
</feature>
<keyword evidence="4 14" id="KW-1134">Transmembrane beta strand</keyword>
<dbReference type="Gene3D" id="2.40.170.20">
    <property type="entry name" value="TonB-dependent receptor, beta-barrel domain"/>
    <property type="match status" value="1"/>
</dbReference>
<evidence type="ECO:0000256" key="3">
    <source>
        <dbReference type="ARBA" id="ARBA00022448"/>
    </source>
</evidence>
<evidence type="ECO:0000256" key="12">
    <source>
        <dbReference type="ARBA" id="ARBA00023170"/>
    </source>
</evidence>
<evidence type="ECO:0000256" key="15">
    <source>
        <dbReference type="PROSITE-ProRule" id="PRU10144"/>
    </source>
</evidence>
<keyword evidence="8" id="KW-0408">Iron</keyword>
<dbReference type="PANTHER" id="PTHR30442">
    <property type="entry name" value="IRON III DICITRATE TRANSPORT PROTEIN FECA"/>
    <property type="match status" value="1"/>
</dbReference>
<dbReference type="PANTHER" id="PTHR30442:SF0">
    <property type="entry name" value="FE(3+) DICITRATE TRANSPORT PROTEIN FECA"/>
    <property type="match status" value="1"/>
</dbReference>
<dbReference type="PROSITE" id="PS01156">
    <property type="entry name" value="TONB_DEPENDENT_REC_2"/>
    <property type="match status" value="1"/>
</dbReference>
<dbReference type="InterPro" id="IPR036942">
    <property type="entry name" value="Beta-barrel_TonB_sf"/>
</dbReference>
<feature type="signal peptide" evidence="17">
    <location>
        <begin position="1"/>
        <end position="29"/>
    </location>
</feature>
<dbReference type="InterPro" id="IPR000531">
    <property type="entry name" value="Beta-barrel_TonB"/>
</dbReference>
<dbReference type="CDD" id="cd01347">
    <property type="entry name" value="ligand_gated_channel"/>
    <property type="match status" value="1"/>
</dbReference>
<dbReference type="AlphaFoldDB" id="A0A1T1HA02"/>
<evidence type="ECO:0000256" key="10">
    <source>
        <dbReference type="ARBA" id="ARBA00023077"/>
    </source>
</evidence>
<feature type="domain" description="TonB-dependent receptor plug" evidence="19">
    <location>
        <begin position="54"/>
        <end position="162"/>
    </location>
</feature>
<evidence type="ECO:0000256" key="8">
    <source>
        <dbReference type="ARBA" id="ARBA00023004"/>
    </source>
</evidence>
<comment type="subcellular location">
    <subcellularLocation>
        <location evidence="1 14">Cell outer membrane</location>
        <topology evidence="1 14">Multi-pass membrane protein</topology>
    </subcellularLocation>
</comment>
<reference evidence="20" key="1">
    <citation type="submission" date="2017-02" db="EMBL/GenBank/DDBJ databases">
        <title>Draft Genome Sequence of the Salt Water Bacterium Oceanospirillum linum ATCC 11336.</title>
        <authorList>
            <person name="Trachtenberg A.M."/>
            <person name="Carney J.G."/>
            <person name="Linnane J.D."/>
            <person name="Rheaume B.A."/>
            <person name="Pitts N.L."/>
            <person name="Mykles D.L."/>
            <person name="Maclea K.S."/>
        </authorList>
    </citation>
    <scope>NUCLEOTIDE SEQUENCE [LARGE SCALE GENOMIC DNA]</scope>
    <source>
        <strain evidence="20">ATCC 11336</strain>
    </source>
</reference>
<evidence type="ECO:0000256" key="11">
    <source>
        <dbReference type="ARBA" id="ARBA00023136"/>
    </source>
</evidence>
<dbReference type="InterPro" id="IPR039426">
    <property type="entry name" value="TonB-dep_rcpt-like"/>
</dbReference>
<dbReference type="PROSITE" id="PS52016">
    <property type="entry name" value="TONB_DEPENDENT_REC_3"/>
    <property type="match status" value="1"/>
</dbReference>